<feature type="compositionally biased region" description="Acidic residues" evidence="1">
    <location>
        <begin position="284"/>
        <end position="293"/>
    </location>
</feature>
<dbReference type="InterPro" id="IPR056041">
    <property type="entry name" value="DUF7624"/>
</dbReference>
<keyword evidence="4" id="KW-1185">Reference proteome</keyword>
<dbReference type="Proteomes" id="UP001161017">
    <property type="component" value="Unassembled WGS sequence"/>
</dbReference>
<feature type="compositionally biased region" description="Polar residues" evidence="1">
    <location>
        <begin position="329"/>
        <end position="344"/>
    </location>
</feature>
<evidence type="ECO:0000256" key="1">
    <source>
        <dbReference type="SAM" id="MobiDB-lite"/>
    </source>
</evidence>
<feature type="domain" description="DUF7624" evidence="2">
    <location>
        <begin position="391"/>
        <end position="529"/>
    </location>
</feature>
<feature type="region of interest" description="Disordered" evidence="1">
    <location>
        <begin position="1"/>
        <end position="31"/>
    </location>
</feature>
<evidence type="ECO:0000313" key="4">
    <source>
        <dbReference type="Proteomes" id="UP001161017"/>
    </source>
</evidence>
<name>A0AA43QU71_9LECA</name>
<dbReference type="EMBL" id="JAPUFD010000011">
    <property type="protein sequence ID" value="MDI1490385.1"/>
    <property type="molecule type" value="Genomic_DNA"/>
</dbReference>
<evidence type="ECO:0000313" key="3">
    <source>
        <dbReference type="EMBL" id="MDI1490385.1"/>
    </source>
</evidence>
<organism evidence="3 4">
    <name type="scientific">Ramalina farinacea</name>
    <dbReference type="NCBI Taxonomy" id="258253"/>
    <lineage>
        <taxon>Eukaryota</taxon>
        <taxon>Fungi</taxon>
        <taxon>Dikarya</taxon>
        <taxon>Ascomycota</taxon>
        <taxon>Pezizomycotina</taxon>
        <taxon>Lecanoromycetes</taxon>
        <taxon>OSLEUM clade</taxon>
        <taxon>Lecanoromycetidae</taxon>
        <taxon>Lecanorales</taxon>
        <taxon>Lecanorineae</taxon>
        <taxon>Ramalinaceae</taxon>
        <taxon>Ramalina</taxon>
    </lineage>
</organism>
<protein>
    <recommendedName>
        <fullName evidence="2">DUF7624 domain-containing protein</fullName>
    </recommendedName>
</protein>
<reference evidence="3" key="1">
    <citation type="journal article" date="2023" name="Genome Biol. Evol.">
        <title>First Whole Genome Sequence and Flow Cytometry Genome Size Data for the Lichen-Forming Fungus Ramalina farinacea (Ascomycota).</title>
        <authorList>
            <person name="Llewellyn T."/>
            <person name="Mian S."/>
            <person name="Hill R."/>
            <person name="Leitch I.J."/>
            <person name="Gaya E."/>
        </authorList>
    </citation>
    <scope>NUCLEOTIDE SEQUENCE</scope>
    <source>
        <strain evidence="3">LIQ254RAFAR</strain>
    </source>
</reference>
<comment type="caution">
    <text evidence="3">The sequence shown here is derived from an EMBL/GenBank/DDBJ whole genome shotgun (WGS) entry which is preliminary data.</text>
</comment>
<dbReference type="AlphaFoldDB" id="A0AA43QU71"/>
<evidence type="ECO:0000259" key="2">
    <source>
        <dbReference type="Pfam" id="PF24616"/>
    </source>
</evidence>
<feature type="compositionally biased region" description="Polar residues" evidence="1">
    <location>
        <begin position="249"/>
        <end position="275"/>
    </location>
</feature>
<feature type="compositionally biased region" description="Low complexity" evidence="1">
    <location>
        <begin position="345"/>
        <end position="392"/>
    </location>
</feature>
<feature type="region of interest" description="Disordered" evidence="1">
    <location>
        <begin position="241"/>
        <end position="397"/>
    </location>
</feature>
<feature type="compositionally biased region" description="Polar residues" evidence="1">
    <location>
        <begin position="298"/>
        <end position="313"/>
    </location>
</feature>
<sequence length="530" mass="59953">MKKRLAKIIADIPESQDGERDPERTPNPSNNTFEQTVERLKEQDDEVAALNVALSECWTLCNTLAGLSYVHRERIFKFSGKRDQQEQAWKSCWKLCQKLYETRDEEIATQVRPTLDLCRDFCQCLFEVRRNQNEDTDSVLRVSFELNNHLYNTHDRSLPEAFRERTLDFYITLCHRLMKQRSELARETDSLLGACWSLAEMLFSLRQNKREGKPADEELLGSAVQACWELCDLFREGWTQIRPDRGTPRPSQTTFTQAFHQAKQSHTQSSRSPPISSHFFAEVPEMDESEDEDFGRQNPETPTTVFEDTQQISPDEGPAPNILVLGPSDQASRASQRSNMQQARSQPKWSSSSSTLSGYSQGSKTSASSNSTIINPNNNSSRSQSSSTQHQNHQQEDPHLTCLKLLLVKAATNIGFQRSSSSSSSSPSSSLAHFIKSVPSNSFGTKSWQLQLLDSYKKLVASEPGFFGGPGFGFESGQPARRARAVDVARSVRWMVGSHGQYAWLRDLYRWVFGFHVEEGEGRGDVVIQS</sequence>
<gene>
    <name evidence="3" type="ORF">OHK93_001587</name>
</gene>
<dbReference type="Pfam" id="PF24616">
    <property type="entry name" value="DUF7624"/>
    <property type="match status" value="1"/>
</dbReference>
<accession>A0AA43QU71</accession>
<proteinExistence type="predicted"/>